<dbReference type="GO" id="GO:0005829">
    <property type="term" value="C:cytosol"/>
    <property type="evidence" value="ECO:0007669"/>
    <property type="project" value="TreeGrafter"/>
</dbReference>
<evidence type="ECO:0000313" key="6">
    <source>
        <dbReference type="EMBL" id="OAI01243.1"/>
    </source>
</evidence>
<keyword evidence="3" id="KW-0226">DNA condensation</keyword>
<comment type="function">
    <text evidence="1">Histone-like DNA-binding protein which is capable of wrapping DNA to stabilize it, and thus to prevent its denaturation under extreme environmental conditions.</text>
</comment>
<dbReference type="SUPFAM" id="SSF47729">
    <property type="entry name" value="IHF-like DNA-binding proteins"/>
    <property type="match status" value="1"/>
</dbReference>
<organism evidence="6 7">
    <name type="scientific">Methylomonas methanica</name>
    <dbReference type="NCBI Taxonomy" id="421"/>
    <lineage>
        <taxon>Bacteria</taxon>
        <taxon>Pseudomonadati</taxon>
        <taxon>Pseudomonadota</taxon>
        <taxon>Gammaproteobacteria</taxon>
        <taxon>Methylococcales</taxon>
        <taxon>Methylococcaceae</taxon>
        <taxon>Methylomonas</taxon>
    </lineage>
</organism>
<dbReference type="GO" id="GO:0030261">
    <property type="term" value="P:chromosome condensation"/>
    <property type="evidence" value="ECO:0007669"/>
    <property type="project" value="UniProtKB-KW"/>
</dbReference>
<dbReference type="GO" id="GO:0042802">
    <property type="term" value="F:identical protein binding"/>
    <property type="evidence" value="ECO:0007669"/>
    <property type="project" value="UniProtKB-ARBA"/>
</dbReference>
<comment type="similarity">
    <text evidence="2 5">Belongs to the bacterial histone-like protein family.</text>
</comment>
<sequence length="91" mass="9635">MNKSELIDAIATHAQLTKADAGQALDGLVKIIESALKNGDTVTLVGFGSFEVKERAERKGRNPQTGQEITIAAAKLPSFKAGKVLKDLVNS</sequence>
<dbReference type="InterPro" id="IPR010992">
    <property type="entry name" value="IHF-like_DNA-bd_dom_sf"/>
</dbReference>
<dbReference type="RefSeq" id="WP_064037658.1">
    <property type="nucleotide sequence ID" value="NZ_LUUH01000071.1"/>
</dbReference>
<evidence type="ECO:0000313" key="7">
    <source>
        <dbReference type="Proteomes" id="UP000077763"/>
    </source>
</evidence>
<dbReference type="EMBL" id="LUUH01000071">
    <property type="protein sequence ID" value="OAI01243.1"/>
    <property type="molecule type" value="Genomic_DNA"/>
</dbReference>
<dbReference type="GO" id="GO:0030527">
    <property type="term" value="F:structural constituent of chromatin"/>
    <property type="evidence" value="ECO:0007669"/>
    <property type="project" value="InterPro"/>
</dbReference>
<evidence type="ECO:0000256" key="5">
    <source>
        <dbReference type="RuleBase" id="RU003939"/>
    </source>
</evidence>
<keyword evidence="4 6" id="KW-0238">DNA-binding</keyword>
<dbReference type="InterPro" id="IPR020816">
    <property type="entry name" value="Histone-like_DNA-bd_CS"/>
</dbReference>
<reference evidence="6 7" key="1">
    <citation type="submission" date="2016-03" db="EMBL/GenBank/DDBJ databases">
        <authorList>
            <person name="Ploux O."/>
        </authorList>
    </citation>
    <scope>NUCLEOTIDE SEQUENCE [LARGE SCALE GENOMIC DNA]</scope>
    <source>
        <strain evidence="6 7">R-45371</strain>
    </source>
</reference>
<comment type="caution">
    <text evidence="6">The sequence shown here is derived from an EMBL/GenBank/DDBJ whole genome shotgun (WGS) entry which is preliminary data.</text>
</comment>
<dbReference type="Gene3D" id="4.10.520.10">
    <property type="entry name" value="IHF-like DNA-binding proteins"/>
    <property type="match status" value="1"/>
</dbReference>
<dbReference type="AlphaFoldDB" id="A0A177M7F3"/>
<dbReference type="InterPro" id="IPR000119">
    <property type="entry name" value="Hist_DNA-bd"/>
</dbReference>
<dbReference type="GO" id="GO:0006351">
    <property type="term" value="P:DNA-templated transcription"/>
    <property type="evidence" value="ECO:0007669"/>
    <property type="project" value="UniProtKB-ARBA"/>
</dbReference>
<dbReference type="PROSITE" id="PS00045">
    <property type="entry name" value="HISTONE_LIKE"/>
    <property type="match status" value="1"/>
</dbReference>
<accession>A0A177M7F3</accession>
<dbReference type="GO" id="GO:0003677">
    <property type="term" value="F:DNA binding"/>
    <property type="evidence" value="ECO:0007669"/>
    <property type="project" value="UniProtKB-KW"/>
</dbReference>
<evidence type="ECO:0000256" key="3">
    <source>
        <dbReference type="ARBA" id="ARBA00023067"/>
    </source>
</evidence>
<dbReference type="CDD" id="cd13831">
    <property type="entry name" value="HU"/>
    <property type="match status" value="1"/>
</dbReference>
<dbReference type="PANTHER" id="PTHR33175:SF3">
    <property type="entry name" value="DNA-BINDING PROTEIN HU-BETA"/>
    <property type="match status" value="1"/>
</dbReference>
<evidence type="ECO:0000256" key="1">
    <source>
        <dbReference type="ARBA" id="ARBA00003819"/>
    </source>
</evidence>
<dbReference type="FunFam" id="4.10.520.10:FF:000001">
    <property type="entry name" value="DNA-binding protein HU"/>
    <property type="match status" value="1"/>
</dbReference>
<gene>
    <name evidence="6" type="ORF">A1353_18540</name>
</gene>
<protein>
    <submittedName>
        <fullName evidence="6">DNA-binding protein HU</fullName>
    </submittedName>
</protein>
<evidence type="ECO:0000256" key="4">
    <source>
        <dbReference type="ARBA" id="ARBA00023125"/>
    </source>
</evidence>
<dbReference type="GO" id="GO:1990103">
    <property type="term" value="C:DnaA-HU complex"/>
    <property type="evidence" value="ECO:0007669"/>
    <property type="project" value="UniProtKB-ARBA"/>
</dbReference>
<name>A0A177M7F3_METMH</name>
<proteinExistence type="inferred from homology"/>
<dbReference type="GO" id="GO:0006270">
    <property type="term" value="P:DNA replication initiation"/>
    <property type="evidence" value="ECO:0007669"/>
    <property type="project" value="UniProtKB-ARBA"/>
</dbReference>
<evidence type="ECO:0000256" key="2">
    <source>
        <dbReference type="ARBA" id="ARBA00010529"/>
    </source>
</evidence>
<dbReference type="Pfam" id="PF00216">
    <property type="entry name" value="Bac_DNA_binding"/>
    <property type="match status" value="1"/>
</dbReference>
<dbReference type="Proteomes" id="UP000077763">
    <property type="component" value="Unassembled WGS sequence"/>
</dbReference>
<dbReference type="PRINTS" id="PR01727">
    <property type="entry name" value="DNABINDINGHU"/>
</dbReference>
<dbReference type="GO" id="GO:1990178">
    <property type="term" value="C:HU-DNA complex"/>
    <property type="evidence" value="ECO:0007669"/>
    <property type="project" value="UniProtKB-ARBA"/>
</dbReference>
<dbReference type="SMART" id="SM00411">
    <property type="entry name" value="BHL"/>
    <property type="match status" value="1"/>
</dbReference>
<dbReference type="PANTHER" id="PTHR33175">
    <property type="entry name" value="DNA-BINDING PROTEIN HU"/>
    <property type="match status" value="1"/>
</dbReference>